<feature type="compositionally biased region" description="Pro residues" evidence="1">
    <location>
        <begin position="881"/>
        <end position="890"/>
    </location>
</feature>
<organism evidence="3 4">
    <name type="scientific">Edaphochlamys debaryana</name>
    <dbReference type="NCBI Taxonomy" id="47281"/>
    <lineage>
        <taxon>Eukaryota</taxon>
        <taxon>Viridiplantae</taxon>
        <taxon>Chlorophyta</taxon>
        <taxon>core chlorophytes</taxon>
        <taxon>Chlorophyceae</taxon>
        <taxon>CS clade</taxon>
        <taxon>Chlamydomonadales</taxon>
        <taxon>Chlamydomonadales incertae sedis</taxon>
        <taxon>Edaphochlamys</taxon>
    </lineage>
</organism>
<keyword evidence="2" id="KW-1133">Transmembrane helix</keyword>
<dbReference type="EMBL" id="JAEHOE010000073">
    <property type="protein sequence ID" value="KAG2489467.1"/>
    <property type="molecule type" value="Genomic_DNA"/>
</dbReference>
<feature type="compositionally biased region" description="Low complexity" evidence="1">
    <location>
        <begin position="527"/>
        <end position="550"/>
    </location>
</feature>
<protein>
    <submittedName>
        <fullName evidence="3">Uncharacterized protein</fullName>
    </submittedName>
</protein>
<proteinExistence type="predicted"/>
<feature type="region of interest" description="Disordered" evidence="1">
    <location>
        <begin position="690"/>
        <end position="709"/>
    </location>
</feature>
<keyword evidence="2" id="KW-0472">Membrane</keyword>
<dbReference type="AlphaFoldDB" id="A0A835XQW3"/>
<gene>
    <name evidence="3" type="ORF">HYH03_012103</name>
</gene>
<keyword evidence="4" id="KW-1185">Reference proteome</keyword>
<evidence type="ECO:0000313" key="4">
    <source>
        <dbReference type="Proteomes" id="UP000612055"/>
    </source>
</evidence>
<feature type="region of interest" description="Disordered" evidence="1">
    <location>
        <begin position="380"/>
        <end position="444"/>
    </location>
</feature>
<accession>A0A835XQW3</accession>
<comment type="caution">
    <text evidence="3">The sequence shown here is derived from an EMBL/GenBank/DDBJ whole genome shotgun (WGS) entry which is preliminary data.</text>
</comment>
<sequence length="1067" mass="104609">MVGGLAIPSELLATNTSDAAPAVATLIISQEAELEGATEEFVGSNAGGTGNGDDDAVLTARHLAELFPGATEVRSVALSVAVPLFATGGGEGFENASFMQTLSVGDTASSGPVPPSVMQVACNAAALAALRAQLVARWGPGVALSCIPLVISDPPPPRRPPPPSSPAPAVISAEAPLYGGPSAGGNPSPSGCEGSCEGSRNESVSGSAVAPSPSGQNATHRRLTSGTGAQAQPLPHRRTLAASGSYAAGAAQAVATCSPFTAASADDGVALKVTIPTEAASSAASNGAANSRNDGASVSDMVYGDVLAWAALMQQSASMCAAPAEDVVVTSVVRATYSLGLSGAGAEAFTAACAGSPTGDSLLAGLSNRVDVSACQVHPVNQAGTGSTPSGGSSPGGSSPGGSSPGGGSPGGSTPGGTAPEGSSPGDGSTGAAPGGPQSAAQANEATGSATAVIAGAAVAAGVAALMAAVVAGVVVRRRRAQRRRRREMAVDAMGAMNNPSYIDLSQYAPNTRRSPPASQTARHHPSAQLGAARARSLARTLTLDRALQAPPHARTSDASTVNTNRTSGGGSSAATPGGAGGSITSPAAQLPTPVQQSYRATAMRRAETLQRIGSSTTARQVGISPSRGRALAFYNRVASTPRGGVNGAVAEAANGAHRTLGAAGGVLAATRELTRGPRRVLSGDGRRLAAGVRRQPPTGSDLSPTAAAGTELLDTASTWSRRMHSATAAAMPSTGPPRAKAVPTVAAEAGHRSSETNAESGASGASSYVSPFKSSAAVAAAMAAGFAGGSFSLGAGSIVGGPCSSVGSVGGAEDWSGQPLPQLPSPCVVQPQGLRASSTTVTGPGAAAMAGSRPPSSRISAGGGVVMVGLDHTRHSSSAVPPPSIPRRLPPVAFSGHPDAGSPVPGPGPDAHSQRQRSASGAPSPRHRASLLGSQGRIYPLPGPAATAQAPQQPSPRRQAVHPPPKLYAAALRGAAAAAMAAAAGRSSGLVPPEPALCHGSSYPEASPRPEQGPTPSDTVDTAETTPRVSEAGGEEQVIRRPAGLALSKSPSGRREGALAGDSEQE</sequence>
<feature type="compositionally biased region" description="Low complexity" evidence="1">
    <location>
        <begin position="184"/>
        <end position="215"/>
    </location>
</feature>
<feature type="compositionally biased region" description="Low complexity" evidence="1">
    <location>
        <begin position="416"/>
        <end position="443"/>
    </location>
</feature>
<feature type="region of interest" description="Disordered" evidence="1">
    <location>
        <begin position="507"/>
        <end position="594"/>
    </location>
</feature>
<evidence type="ECO:0000256" key="2">
    <source>
        <dbReference type="SAM" id="Phobius"/>
    </source>
</evidence>
<keyword evidence="2" id="KW-0812">Transmembrane</keyword>
<feature type="transmembrane region" description="Helical" evidence="2">
    <location>
        <begin position="452"/>
        <end position="476"/>
    </location>
</feature>
<feature type="compositionally biased region" description="Low complexity" evidence="1">
    <location>
        <begin position="945"/>
        <end position="959"/>
    </location>
</feature>
<dbReference type="Proteomes" id="UP000612055">
    <property type="component" value="Unassembled WGS sequence"/>
</dbReference>
<name>A0A835XQW3_9CHLO</name>
<feature type="compositionally biased region" description="Polar residues" evidence="1">
    <location>
        <begin position="557"/>
        <end position="566"/>
    </location>
</feature>
<feature type="compositionally biased region" description="Low complexity" evidence="1">
    <location>
        <begin position="970"/>
        <end position="985"/>
    </location>
</feature>
<reference evidence="3" key="1">
    <citation type="journal article" date="2020" name="bioRxiv">
        <title>Comparative genomics of Chlamydomonas.</title>
        <authorList>
            <person name="Craig R.J."/>
            <person name="Hasan A.R."/>
            <person name="Ness R.W."/>
            <person name="Keightley P.D."/>
        </authorList>
    </citation>
    <scope>NUCLEOTIDE SEQUENCE</scope>
    <source>
        <strain evidence="3">CCAP 11/70</strain>
    </source>
</reference>
<feature type="compositionally biased region" description="Pro residues" evidence="1">
    <location>
        <begin position="156"/>
        <end position="166"/>
    </location>
</feature>
<evidence type="ECO:0000313" key="3">
    <source>
        <dbReference type="EMBL" id="KAG2489467.1"/>
    </source>
</evidence>
<feature type="region of interest" description="Disordered" evidence="1">
    <location>
        <begin position="156"/>
        <end position="235"/>
    </location>
</feature>
<feature type="compositionally biased region" description="Polar residues" evidence="1">
    <location>
        <begin position="508"/>
        <end position="521"/>
    </location>
</feature>
<feature type="compositionally biased region" description="Gly residues" evidence="1">
    <location>
        <begin position="568"/>
        <end position="582"/>
    </location>
</feature>
<feature type="compositionally biased region" description="Polar residues" evidence="1">
    <location>
        <begin position="1015"/>
        <end position="1029"/>
    </location>
</feature>
<evidence type="ECO:0000256" key="1">
    <source>
        <dbReference type="SAM" id="MobiDB-lite"/>
    </source>
</evidence>
<feature type="compositionally biased region" description="Gly residues" evidence="1">
    <location>
        <begin position="393"/>
        <end position="415"/>
    </location>
</feature>
<feature type="region of interest" description="Disordered" evidence="1">
    <location>
        <begin position="837"/>
        <end position="1067"/>
    </location>
</feature>